<dbReference type="InterPro" id="IPR002645">
    <property type="entry name" value="STAS_dom"/>
</dbReference>
<dbReference type="GO" id="GO:0043856">
    <property type="term" value="F:anti-sigma factor antagonist activity"/>
    <property type="evidence" value="ECO:0007669"/>
    <property type="project" value="InterPro"/>
</dbReference>
<feature type="domain" description="STAS" evidence="3">
    <location>
        <begin position="4"/>
        <end position="116"/>
    </location>
</feature>
<protein>
    <recommendedName>
        <fullName evidence="2">Anti-sigma factor antagonist</fullName>
    </recommendedName>
</protein>
<dbReference type="NCBIfam" id="TIGR00377">
    <property type="entry name" value="ant_ant_sig"/>
    <property type="match status" value="1"/>
</dbReference>
<dbReference type="RefSeq" id="WP_251810195.1">
    <property type="nucleotide sequence ID" value="NZ_CP101527.1"/>
</dbReference>
<reference evidence="4" key="1">
    <citation type="submission" date="2022-07" db="EMBL/GenBank/DDBJ databases">
        <title>Alkalimarinus sp. nov., isolated from gut of a Alitta virens.</title>
        <authorList>
            <person name="Yang A.I."/>
            <person name="Shin N.-R."/>
        </authorList>
    </citation>
    <scope>NUCLEOTIDE SEQUENCE</scope>
    <source>
        <strain evidence="4">FA028</strain>
    </source>
</reference>
<dbReference type="KEGG" id="asem:NNL22_17375"/>
<gene>
    <name evidence="4" type="ORF">NNL22_17375</name>
</gene>
<evidence type="ECO:0000256" key="2">
    <source>
        <dbReference type="RuleBase" id="RU003749"/>
    </source>
</evidence>
<name>A0A9E8KNV6_9ALTE</name>
<dbReference type="InterPro" id="IPR003658">
    <property type="entry name" value="Anti-sigma_ant"/>
</dbReference>
<comment type="similarity">
    <text evidence="1 2">Belongs to the anti-sigma-factor antagonist family.</text>
</comment>
<evidence type="ECO:0000313" key="5">
    <source>
        <dbReference type="Proteomes" id="UP001164472"/>
    </source>
</evidence>
<dbReference type="SUPFAM" id="SSF52091">
    <property type="entry name" value="SpoIIaa-like"/>
    <property type="match status" value="1"/>
</dbReference>
<sequence length="125" mass="14067">MSLTIEVVNQANNRVKMYLIGRLDTNTAAQLEASFEEALTEQVTMLTLDLAQLEYVSSAGLRVLFKASKMLKKRAGHFGLMHLQPQIQKVLDIVKALPAVPIFKNEQEMDDYLDAMQQKVIDGED</sequence>
<dbReference type="EMBL" id="CP101527">
    <property type="protein sequence ID" value="UZW74768.1"/>
    <property type="molecule type" value="Genomic_DNA"/>
</dbReference>
<dbReference type="AlphaFoldDB" id="A0A9E8KNV6"/>
<evidence type="ECO:0000313" key="4">
    <source>
        <dbReference type="EMBL" id="UZW74768.1"/>
    </source>
</evidence>
<dbReference type="PANTHER" id="PTHR33495:SF2">
    <property type="entry name" value="ANTI-SIGMA FACTOR ANTAGONIST TM_1081-RELATED"/>
    <property type="match status" value="1"/>
</dbReference>
<dbReference type="InterPro" id="IPR036513">
    <property type="entry name" value="STAS_dom_sf"/>
</dbReference>
<dbReference type="PROSITE" id="PS50801">
    <property type="entry name" value="STAS"/>
    <property type="match status" value="1"/>
</dbReference>
<dbReference type="PANTHER" id="PTHR33495">
    <property type="entry name" value="ANTI-SIGMA FACTOR ANTAGONIST TM_1081-RELATED-RELATED"/>
    <property type="match status" value="1"/>
</dbReference>
<evidence type="ECO:0000259" key="3">
    <source>
        <dbReference type="PROSITE" id="PS50801"/>
    </source>
</evidence>
<dbReference type="Gene3D" id="3.30.750.24">
    <property type="entry name" value="STAS domain"/>
    <property type="match status" value="1"/>
</dbReference>
<keyword evidence="5" id="KW-1185">Reference proteome</keyword>
<proteinExistence type="inferred from homology"/>
<dbReference type="Proteomes" id="UP001164472">
    <property type="component" value="Chromosome"/>
</dbReference>
<accession>A0A9E8KNV6</accession>
<evidence type="ECO:0000256" key="1">
    <source>
        <dbReference type="ARBA" id="ARBA00009013"/>
    </source>
</evidence>
<organism evidence="4 5">
    <name type="scientific">Alkalimarinus sediminis</name>
    <dbReference type="NCBI Taxonomy" id="1632866"/>
    <lineage>
        <taxon>Bacteria</taxon>
        <taxon>Pseudomonadati</taxon>
        <taxon>Pseudomonadota</taxon>
        <taxon>Gammaproteobacteria</taxon>
        <taxon>Alteromonadales</taxon>
        <taxon>Alteromonadaceae</taxon>
        <taxon>Alkalimarinus</taxon>
    </lineage>
</organism>
<dbReference type="Pfam" id="PF01740">
    <property type="entry name" value="STAS"/>
    <property type="match status" value="1"/>
</dbReference>
<dbReference type="CDD" id="cd07043">
    <property type="entry name" value="STAS_anti-anti-sigma_factors"/>
    <property type="match status" value="1"/>
</dbReference>